<feature type="compositionally biased region" description="Low complexity" evidence="1">
    <location>
        <begin position="18"/>
        <end position="32"/>
    </location>
</feature>
<evidence type="ECO:0000259" key="2">
    <source>
        <dbReference type="Pfam" id="PF01408"/>
    </source>
</evidence>
<dbReference type="InterPro" id="IPR036291">
    <property type="entry name" value="NAD(P)-bd_dom_sf"/>
</dbReference>
<comment type="caution">
    <text evidence="3">The sequence shown here is derived from an EMBL/GenBank/DDBJ whole genome shotgun (WGS) entry which is preliminary data.</text>
</comment>
<protein>
    <recommendedName>
        <fullName evidence="2">Gfo/Idh/MocA-like oxidoreductase N-terminal domain-containing protein</fullName>
    </recommendedName>
</protein>
<reference evidence="3 4" key="1">
    <citation type="submission" date="2019-03" db="EMBL/GenBank/DDBJ databases">
        <title>Genomic features of bacteria from cold environments.</title>
        <authorList>
            <person name="Shen L."/>
        </authorList>
    </citation>
    <scope>NUCLEOTIDE SEQUENCE [LARGE SCALE GENOMIC DNA]</scope>
    <source>
        <strain evidence="4">T3246-1</strain>
    </source>
</reference>
<feature type="domain" description="Gfo/Idh/MocA-like oxidoreductase N-terminal" evidence="2">
    <location>
        <begin position="114"/>
        <end position="224"/>
    </location>
</feature>
<dbReference type="InterPro" id="IPR000683">
    <property type="entry name" value="Gfo/Idh/MocA-like_OxRdtase_N"/>
</dbReference>
<evidence type="ECO:0000256" key="1">
    <source>
        <dbReference type="SAM" id="MobiDB-lite"/>
    </source>
</evidence>
<dbReference type="Proteomes" id="UP000504882">
    <property type="component" value="Unassembled WGS sequence"/>
</dbReference>
<gene>
    <name evidence="3" type="ORF">EXU48_14830</name>
</gene>
<organism evidence="3 4">
    <name type="scientific">Occultella glacieicola</name>
    <dbReference type="NCBI Taxonomy" id="2518684"/>
    <lineage>
        <taxon>Bacteria</taxon>
        <taxon>Bacillati</taxon>
        <taxon>Actinomycetota</taxon>
        <taxon>Actinomycetes</taxon>
        <taxon>Micrococcales</taxon>
        <taxon>Ruaniaceae</taxon>
        <taxon>Occultella</taxon>
    </lineage>
</organism>
<feature type="compositionally biased region" description="Basic residues" evidence="1">
    <location>
        <begin position="55"/>
        <end position="103"/>
    </location>
</feature>
<accession>A0ABY2E2F6</accession>
<dbReference type="EMBL" id="SMNA01000006">
    <property type="protein sequence ID" value="TDE92784.1"/>
    <property type="molecule type" value="Genomic_DNA"/>
</dbReference>
<sequence length="417" mass="43254">MGRNRCTGGYRGGARASVGRPAAGLAGAPARGLRGRVRPARRVRPAHLHSSAPRLRPKTRLGGRARGHHAPGPRPRSRGHPGRAGRARGVPRRPRRPGRRRPGCRGPVVVTARIGLVGLETSHPGSFVPLLRDLGHEVSVVLDPGELRGAAHAARFAREHGVARVGRDLEDVAGNCDVAILLGTDWDRHLAQVTSLRAAGVAVLVDKPVAGSAGDLRALAAAAAAGERGEGPPVTGGSSLRTAPEARAWRGRGQRALSVRTGCTGHPLYYGVHATSLAVGLLGDGLVAARATGTDPGVLAGELRHADGATIVVEVPRRPVGAPFRAEVRTAVGGVDVIEPAGAGLYRPFLAVCLEHLTGRGPAPAGPRGLVEPELAVLAIAWSAAADTPGAWVDLDEVPDEWQPWAGAAFTGEYRPR</sequence>
<evidence type="ECO:0000313" key="3">
    <source>
        <dbReference type="EMBL" id="TDE92784.1"/>
    </source>
</evidence>
<feature type="compositionally biased region" description="Basic residues" evidence="1">
    <location>
        <begin position="33"/>
        <end position="47"/>
    </location>
</feature>
<dbReference type="SUPFAM" id="SSF51735">
    <property type="entry name" value="NAD(P)-binding Rossmann-fold domains"/>
    <property type="match status" value="1"/>
</dbReference>
<dbReference type="Pfam" id="PF01408">
    <property type="entry name" value="GFO_IDH_MocA"/>
    <property type="match status" value="1"/>
</dbReference>
<dbReference type="Gene3D" id="3.40.50.720">
    <property type="entry name" value="NAD(P)-binding Rossmann-like Domain"/>
    <property type="match status" value="1"/>
</dbReference>
<name>A0ABY2E2F6_9MICO</name>
<feature type="region of interest" description="Disordered" evidence="1">
    <location>
        <begin position="1"/>
        <end position="106"/>
    </location>
</feature>
<evidence type="ECO:0000313" key="4">
    <source>
        <dbReference type="Proteomes" id="UP000504882"/>
    </source>
</evidence>
<keyword evidence="4" id="KW-1185">Reference proteome</keyword>
<proteinExistence type="predicted"/>